<gene>
    <name evidence="1" type="ORF">KABA2_01S09086</name>
</gene>
<protein>
    <submittedName>
        <fullName evidence="1">Similar to Saccharomyces cerevisiae YIL071C PCI8 Possible shared subunit of Cop9 signalosome (CSN) and eIF3</fullName>
    </submittedName>
</protein>
<name>A0A8H2VBL2_9SACH</name>
<evidence type="ECO:0000313" key="1">
    <source>
        <dbReference type="EMBL" id="CAB4252237.1"/>
    </source>
</evidence>
<dbReference type="AlphaFoldDB" id="A0A8H2VBL2"/>
<keyword evidence="2" id="KW-1185">Reference proteome</keyword>
<reference evidence="1 2" key="1">
    <citation type="submission" date="2020-05" db="EMBL/GenBank/DDBJ databases">
        <authorList>
            <person name="Casaregola S."/>
            <person name="Devillers H."/>
            <person name="Grondin C."/>
        </authorList>
    </citation>
    <scope>NUCLEOTIDE SEQUENCE [LARGE SCALE GENOMIC DNA]</scope>
    <source>
        <strain evidence="1 2">CLIB 1767</strain>
    </source>
</reference>
<dbReference type="Proteomes" id="UP000644660">
    <property type="component" value="Unassembled WGS sequence"/>
</dbReference>
<dbReference type="RefSeq" id="XP_041404275.1">
    <property type="nucleotide sequence ID" value="XM_041548341.1"/>
</dbReference>
<sequence>MFVMYQKPVLLERIAFGLKLDGSTEVSKKALGKHAIKYLNEVNYTNTPHLNLFLSYSDMKLEDIKSGGPGGTEIERDVILEKIIAHEYADALRLLESKDIVQNQYFQKLECIANVHLLAKGYHSVQELGTYLMDVDNKGLHGNEEQSLRRLKLLICASYYMEGKFFECCSNFCKYAENESDLLGYSSEGLLLKKEYILMVTISSVVSVPLDNYAKFIYLQPVNRIRDQSKVLLNCMEPLIQTRFKDFFKYWNETIGESCYPCLFVIDQWNFAQLIMRSKIYFFYLRISTKLGISYMAKILGIDERQTRDEIHQLVDSTGLNVQIVDDVISYKNNHLFLDAVEKLKMNEVRLQSILEDQKKNNVKLRDEVQQNIINNEEVIEETVRREQGNIIDQQSFLNEDMDIDDDITMDEVE</sequence>
<accession>A0A8H2VBL2</accession>
<dbReference type="EMBL" id="CAEFZW010000001">
    <property type="protein sequence ID" value="CAB4252237.1"/>
    <property type="molecule type" value="Genomic_DNA"/>
</dbReference>
<dbReference type="GeneID" id="64855360"/>
<evidence type="ECO:0000313" key="2">
    <source>
        <dbReference type="Proteomes" id="UP000644660"/>
    </source>
</evidence>
<proteinExistence type="predicted"/>
<organism evidence="1 2">
    <name type="scientific">Maudiozyma barnettii</name>
    <dbReference type="NCBI Taxonomy" id="61262"/>
    <lineage>
        <taxon>Eukaryota</taxon>
        <taxon>Fungi</taxon>
        <taxon>Dikarya</taxon>
        <taxon>Ascomycota</taxon>
        <taxon>Saccharomycotina</taxon>
        <taxon>Saccharomycetes</taxon>
        <taxon>Saccharomycetales</taxon>
        <taxon>Saccharomycetaceae</taxon>
        <taxon>Maudiozyma</taxon>
    </lineage>
</organism>
<dbReference type="OrthoDB" id="4033625at2759"/>
<comment type="caution">
    <text evidence="1">The sequence shown here is derived from an EMBL/GenBank/DDBJ whole genome shotgun (WGS) entry which is preliminary data.</text>
</comment>